<feature type="compositionally biased region" description="Basic and acidic residues" evidence="7">
    <location>
        <begin position="196"/>
        <end position="205"/>
    </location>
</feature>
<protein>
    <recommendedName>
        <fullName evidence="8">C3H1-type domain-containing protein</fullName>
    </recommendedName>
</protein>
<feature type="compositionally biased region" description="Polar residues" evidence="7">
    <location>
        <begin position="1271"/>
        <end position="1285"/>
    </location>
</feature>
<feature type="zinc finger region" description="C3H1-type" evidence="6">
    <location>
        <begin position="356"/>
        <end position="405"/>
    </location>
</feature>
<feature type="compositionally biased region" description="Polar residues" evidence="7">
    <location>
        <begin position="672"/>
        <end position="682"/>
    </location>
</feature>
<feature type="compositionally biased region" description="Basic and acidic residues" evidence="7">
    <location>
        <begin position="684"/>
        <end position="693"/>
    </location>
</feature>
<evidence type="ECO:0000256" key="7">
    <source>
        <dbReference type="SAM" id="MobiDB-lite"/>
    </source>
</evidence>
<evidence type="ECO:0000256" key="6">
    <source>
        <dbReference type="PROSITE-ProRule" id="PRU00723"/>
    </source>
</evidence>
<feature type="compositionally biased region" description="Basic and acidic residues" evidence="7">
    <location>
        <begin position="18"/>
        <end position="30"/>
    </location>
</feature>
<dbReference type="SMART" id="SM00356">
    <property type="entry name" value="ZnF_C3H1"/>
    <property type="match status" value="3"/>
</dbReference>
<dbReference type="PROSITE" id="PS50103">
    <property type="entry name" value="ZF_C3H1"/>
    <property type="match status" value="2"/>
</dbReference>
<feature type="compositionally biased region" description="Basic residues" evidence="7">
    <location>
        <begin position="184"/>
        <end position="195"/>
    </location>
</feature>
<feature type="region of interest" description="Disordered" evidence="7">
    <location>
        <begin position="1438"/>
        <end position="1530"/>
    </location>
</feature>
<dbReference type="PANTHER" id="PTHR13119:SF12">
    <property type="entry name" value="PROTEIN SUPPRESSOR OF SABLE"/>
    <property type="match status" value="1"/>
</dbReference>
<feature type="compositionally biased region" description="Basic and acidic residues" evidence="7">
    <location>
        <begin position="1307"/>
        <end position="1376"/>
    </location>
</feature>
<evidence type="ECO:0000313" key="9">
    <source>
        <dbReference type="EMBL" id="CAG5128281.1"/>
    </source>
</evidence>
<keyword evidence="10" id="KW-1185">Reference proteome</keyword>
<dbReference type="Pfam" id="PF22623">
    <property type="entry name" value="zf-CCCH_9"/>
    <property type="match status" value="1"/>
</dbReference>
<dbReference type="InterPro" id="IPR036855">
    <property type="entry name" value="Znf_CCCH_sf"/>
</dbReference>
<dbReference type="OrthoDB" id="411372at2759"/>
<feature type="compositionally biased region" description="Basic residues" evidence="7">
    <location>
        <begin position="64"/>
        <end position="73"/>
    </location>
</feature>
<reference evidence="9" key="1">
    <citation type="submission" date="2021-04" db="EMBL/GenBank/DDBJ databases">
        <authorList>
            <consortium name="Molecular Ecology Group"/>
        </authorList>
    </citation>
    <scope>NUCLEOTIDE SEQUENCE</scope>
</reference>
<feature type="compositionally biased region" description="Basic and acidic residues" evidence="7">
    <location>
        <begin position="299"/>
        <end position="308"/>
    </location>
</feature>
<feature type="region of interest" description="Disordered" evidence="7">
    <location>
        <begin position="672"/>
        <end position="705"/>
    </location>
</feature>
<feature type="compositionally biased region" description="Basic and acidic residues" evidence="7">
    <location>
        <begin position="1010"/>
        <end position="1059"/>
    </location>
</feature>
<dbReference type="EMBL" id="CAJHNH020003001">
    <property type="protein sequence ID" value="CAG5128281.1"/>
    <property type="molecule type" value="Genomic_DNA"/>
</dbReference>
<feature type="region of interest" description="Disordered" evidence="7">
    <location>
        <begin position="1251"/>
        <end position="1395"/>
    </location>
</feature>
<keyword evidence="1" id="KW-0597">Phosphoprotein</keyword>
<feature type="domain" description="C3H1-type" evidence="8">
    <location>
        <begin position="356"/>
        <end position="405"/>
    </location>
</feature>
<feature type="compositionally biased region" description="Acidic residues" evidence="7">
    <location>
        <begin position="8"/>
        <end position="17"/>
    </location>
</feature>
<evidence type="ECO:0000313" key="10">
    <source>
        <dbReference type="Proteomes" id="UP000678393"/>
    </source>
</evidence>
<dbReference type="GO" id="GO:0008270">
    <property type="term" value="F:zinc ion binding"/>
    <property type="evidence" value="ECO:0007669"/>
    <property type="project" value="UniProtKB-KW"/>
</dbReference>
<feature type="compositionally biased region" description="Polar residues" evidence="7">
    <location>
        <begin position="96"/>
        <end position="105"/>
    </location>
</feature>
<evidence type="ECO:0000256" key="1">
    <source>
        <dbReference type="ARBA" id="ARBA00022553"/>
    </source>
</evidence>
<feature type="compositionally biased region" description="Polar residues" evidence="7">
    <location>
        <begin position="858"/>
        <end position="868"/>
    </location>
</feature>
<keyword evidence="3" id="KW-0677">Repeat</keyword>
<keyword evidence="4 6" id="KW-0863">Zinc-finger</keyword>
<name>A0A8S3ZP22_9EUPU</name>
<sequence length="1570" mass="174450">MDDHGVDGEIEEVWEDPATDKSQREKDLSSKRGVALNSDRQHPQNNSHQRSSGHYLSNLDKRNNNRHSKKHRQKEVGSNITKNSSRGRNHSHRSTQQHSRQNAHNSTEDEDPLSKSPNVTEKNGVDSRGKPVRWPEKGETEDGEILEDGELDDDKEAPESQQMSADTDHMEASASKLNKGGKNERKRNRRRGKRHHENDIKKKNYAEVADFQDGKNQGPSWGSGYNMSNQREPGYKRGGKGYHSPLGLYDSPTEDLDNELVSQTLLTGGYLDASVAADEKQGLFNHKLSIGKPSKRKYEKKEGKRGRNADSSFEGPPQKKSLLDMQMSERPACKFYLEGKCAKGGMCPFNHDVEKPKKMEVCKYHLTFKGCVRQTCQFMHHILFYYHTGGKCFAGDRCKFSHDPLTEATRKALELRVAAEDIINMEDPSSNSEQRLREANKSSLLGSPPQLRPELKKIPSLLDIEVHMPGQSPKASPQIVRPSGFYNDTTESSGPGPINSVGLMKNVIASSLHSQLLNKSGGGAGLLPLPVRPGFMGSQPGLNPQHQRFGLGASVPMKTTQPPQTGHISPVLNMLGAIIREAATQKGPDSQSSLMPKVSMGVSGMSPSLNNGDHNKMAVQSIASNTNNFGSVNTGFDKAANSIASYGKMGSIENFSQDKDIKSNVKLNQIVSSSKTASSGQRNMLEESCKTEAGDTSQRNFDDAEESQDICELNKIRQQIQAQIDEEEQKEVAEGECEEQKIQLQEKPPADIQETEGLSTCNTVLVKKENVEIPTHLPKTQQELFKRIQQQQLLRETELDKQKTCITAEESKAKDVDDWYSSDEDEEGETKPKLTDVLKKLNQDPSSHASGPSAVETHITNPPEQKTVPSAASTFNIMQMINAIKVQSQLSKPEIENTQTTFQPLNLPQDSLQGPDSVMSPASPTTTVPTTIMKSFGILHNVSNCQPPPLAVDPPVISAVPLKPLNYVAVRISLEMPKPYAELLDSVFAADPAFKDDPRVKWHLSYIEKQPPKEPQSESSSEERSHKPSDPRLTKQSDSNGNDRIEGARTSDPRLHRTEPQSLPADPRLARLAGGNFDPRLNRQIIQNQNGSDILNIRGGAMPANIMNMDNPVGSFMNGPVNNVAPVQNMNGGMPGHIIGQIGGHVNSFNVEGRRMVQGGSGSPNMTESVVNQMNVMGRPMNQMVGEINQMHLLRAPHMPSFGLGGNRMMISQENTLEDPLCQPNQLRTDPSLIVSGVHNSSDPRCGYKVLNEMHGNTDPRLRHRSIGPIDQQQRFMNPRDQQQRFMGPRDQQQRFMGPRYQQQRSMDPRDPQQRSMDPRDPQQRSMDPRDLQQRSMDPRDQQQRYIDPRDPQQRSMDPRDQQKRSMDPRDQHFNMKDSGLFRMSPNSDTVSSTIQGSVNQGTLMHTNNFKPFTHGLQQQREISQSLNVVQKAQGDGLLPYPSSVASSMPNSDTDDSSLTKLDHRRDPRFKRVKKVSGPQKDSMEYSSPLGDDKCVDVPGGNGQYGSAHNSYNRSRSSHDTGVRAVPSPPLPDTLRDFSLPASPSLNVAEPFVQVKHLFKTIDPTASPFC</sequence>
<dbReference type="InterPro" id="IPR000571">
    <property type="entry name" value="Znf_CCCH"/>
</dbReference>
<feature type="region of interest" description="Disordered" evidence="7">
    <location>
        <begin position="812"/>
        <end position="868"/>
    </location>
</feature>
<feature type="domain" description="C3H1-type" evidence="8">
    <location>
        <begin position="327"/>
        <end position="354"/>
    </location>
</feature>
<dbReference type="InterPro" id="IPR054361">
    <property type="entry name" value="Znf-CCCH_ZC3H4/6/8"/>
</dbReference>
<evidence type="ECO:0000256" key="5">
    <source>
        <dbReference type="ARBA" id="ARBA00022833"/>
    </source>
</evidence>
<feature type="compositionally biased region" description="Polar residues" evidence="7">
    <location>
        <begin position="214"/>
        <end position="231"/>
    </location>
</feature>
<organism evidence="9 10">
    <name type="scientific">Candidula unifasciata</name>
    <dbReference type="NCBI Taxonomy" id="100452"/>
    <lineage>
        <taxon>Eukaryota</taxon>
        <taxon>Metazoa</taxon>
        <taxon>Spiralia</taxon>
        <taxon>Lophotrochozoa</taxon>
        <taxon>Mollusca</taxon>
        <taxon>Gastropoda</taxon>
        <taxon>Heterobranchia</taxon>
        <taxon>Euthyneura</taxon>
        <taxon>Panpulmonata</taxon>
        <taxon>Eupulmonata</taxon>
        <taxon>Stylommatophora</taxon>
        <taxon>Helicina</taxon>
        <taxon>Helicoidea</taxon>
        <taxon>Geomitridae</taxon>
        <taxon>Candidula</taxon>
    </lineage>
</organism>
<feature type="region of interest" description="Disordered" evidence="7">
    <location>
        <begin position="1"/>
        <end position="240"/>
    </location>
</feature>
<feature type="compositionally biased region" description="Basic and acidic residues" evidence="7">
    <location>
        <begin position="829"/>
        <end position="842"/>
    </location>
</feature>
<dbReference type="Proteomes" id="UP000678393">
    <property type="component" value="Unassembled WGS sequence"/>
</dbReference>
<evidence type="ECO:0000256" key="3">
    <source>
        <dbReference type="ARBA" id="ARBA00022737"/>
    </source>
</evidence>
<feature type="compositionally biased region" description="Acidic residues" evidence="7">
    <location>
        <begin position="818"/>
        <end position="828"/>
    </location>
</feature>
<dbReference type="GO" id="GO:0045892">
    <property type="term" value="P:negative regulation of DNA-templated transcription"/>
    <property type="evidence" value="ECO:0007669"/>
    <property type="project" value="InterPro"/>
</dbReference>
<evidence type="ECO:0000256" key="4">
    <source>
        <dbReference type="ARBA" id="ARBA00022771"/>
    </source>
</evidence>
<dbReference type="GO" id="GO:0005634">
    <property type="term" value="C:nucleus"/>
    <property type="evidence" value="ECO:0007669"/>
    <property type="project" value="TreeGrafter"/>
</dbReference>
<feature type="compositionally biased region" description="Polar residues" evidence="7">
    <location>
        <begin position="1505"/>
        <end position="1515"/>
    </location>
</feature>
<feature type="region of interest" description="Disordered" evidence="7">
    <location>
        <begin position="1006"/>
        <end position="1075"/>
    </location>
</feature>
<feature type="region of interest" description="Disordered" evidence="7">
    <location>
        <begin position="424"/>
        <end position="453"/>
    </location>
</feature>
<feature type="zinc finger region" description="C3H1-type" evidence="6">
    <location>
        <begin position="327"/>
        <end position="354"/>
    </location>
</feature>
<keyword evidence="2 6" id="KW-0479">Metal-binding</keyword>
<comment type="caution">
    <text evidence="9">The sequence shown here is derived from an EMBL/GenBank/DDBJ whole genome shotgun (WGS) entry which is preliminary data.</text>
</comment>
<feature type="compositionally biased region" description="Acidic residues" evidence="7">
    <location>
        <begin position="141"/>
        <end position="156"/>
    </location>
</feature>
<dbReference type="GO" id="GO:0003723">
    <property type="term" value="F:RNA binding"/>
    <property type="evidence" value="ECO:0007669"/>
    <property type="project" value="InterPro"/>
</dbReference>
<dbReference type="SUPFAM" id="SSF90229">
    <property type="entry name" value="CCCH zinc finger"/>
    <property type="match status" value="2"/>
</dbReference>
<dbReference type="PANTHER" id="PTHR13119">
    <property type="entry name" value="ZINC FINGER CCCH DOMAIN-CONTAINING PROTEI"/>
    <property type="match status" value="1"/>
</dbReference>
<evidence type="ECO:0000256" key="2">
    <source>
        <dbReference type="ARBA" id="ARBA00022723"/>
    </source>
</evidence>
<feature type="compositionally biased region" description="Polar residues" evidence="7">
    <location>
        <begin position="43"/>
        <end position="55"/>
    </location>
</feature>
<feature type="compositionally biased region" description="Basic residues" evidence="7">
    <location>
        <begin position="85"/>
        <end position="95"/>
    </location>
</feature>
<proteinExistence type="predicted"/>
<dbReference type="Gene3D" id="4.10.1000.10">
    <property type="entry name" value="Zinc finger, CCCH-type"/>
    <property type="match status" value="1"/>
</dbReference>
<feature type="compositionally biased region" description="Polar residues" evidence="7">
    <location>
        <begin position="1385"/>
        <end position="1395"/>
    </location>
</feature>
<feature type="region of interest" description="Disordered" evidence="7">
    <location>
        <begin position="294"/>
        <end position="321"/>
    </location>
</feature>
<keyword evidence="5 6" id="KW-0862">Zinc</keyword>
<feature type="compositionally biased region" description="Basic and acidic residues" evidence="7">
    <location>
        <begin position="123"/>
        <end position="140"/>
    </location>
</feature>
<dbReference type="InterPro" id="IPR045124">
    <property type="entry name" value="Su(sable)-like"/>
</dbReference>
<accession>A0A8S3ZP22</accession>
<evidence type="ECO:0000259" key="8">
    <source>
        <dbReference type="PROSITE" id="PS50103"/>
    </source>
</evidence>
<gene>
    <name evidence="9" type="ORF">CUNI_LOCUS13839</name>
</gene>